<evidence type="ECO:0000313" key="2">
    <source>
        <dbReference type="Proteomes" id="UP001501074"/>
    </source>
</evidence>
<organism evidence="1 2">
    <name type="scientific">Kineosporia mesophila</name>
    <dbReference type="NCBI Taxonomy" id="566012"/>
    <lineage>
        <taxon>Bacteria</taxon>
        <taxon>Bacillati</taxon>
        <taxon>Actinomycetota</taxon>
        <taxon>Actinomycetes</taxon>
        <taxon>Kineosporiales</taxon>
        <taxon>Kineosporiaceae</taxon>
        <taxon>Kineosporia</taxon>
    </lineage>
</organism>
<sequence length="190" mass="21204">MARRPDLPQPPCVFPDNTVLCNFAAVSRLDVLEAVLHGRGRWTEAVADEAQRSSRVLPELALIPLRGWLDDPVELSGRREVATVERIRRAVFGGSSAQPLAHLGEAQTCYLIKHRAEFRGSWWISDDREAVRYARRQQIITYETIDLAATAVSKGVLTSDEAFALLHDTAAKGRHPRLPSSPHELLRPNP</sequence>
<name>A0ABP7A1P8_9ACTN</name>
<keyword evidence="2" id="KW-1185">Reference proteome</keyword>
<proteinExistence type="predicted"/>
<evidence type="ECO:0008006" key="3">
    <source>
        <dbReference type="Google" id="ProtNLM"/>
    </source>
</evidence>
<accession>A0ABP7A1P8</accession>
<gene>
    <name evidence="1" type="ORF">GCM10022223_45210</name>
</gene>
<dbReference type="EMBL" id="BAAAZO010000009">
    <property type="protein sequence ID" value="GAA3623188.1"/>
    <property type="molecule type" value="Genomic_DNA"/>
</dbReference>
<dbReference type="Proteomes" id="UP001501074">
    <property type="component" value="Unassembled WGS sequence"/>
</dbReference>
<evidence type="ECO:0000313" key="1">
    <source>
        <dbReference type="EMBL" id="GAA3623188.1"/>
    </source>
</evidence>
<comment type="caution">
    <text evidence="1">The sequence shown here is derived from an EMBL/GenBank/DDBJ whole genome shotgun (WGS) entry which is preliminary data.</text>
</comment>
<protein>
    <recommendedName>
        <fullName evidence="3">Nucleic acid-binding protein</fullName>
    </recommendedName>
</protein>
<reference evidence="2" key="1">
    <citation type="journal article" date="2019" name="Int. J. Syst. Evol. Microbiol.">
        <title>The Global Catalogue of Microorganisms (GCM) 10K type strain sequencing project: providing services to taxonomists for standard genome sequencing and annotation.</title>
        <authorList>
            <consortium name="The Broad Institute Genomics Platform"/>
            <consortium name="The Broad Institute Genome Sequencing Center for Infectious Disease"/>
            <person name="Wu L."/>
            <person name="Ma J."/>
        </authorList>
    </citation>
    <scope>NUCLEOTIDE SEQUENCE [LARGE SCALE GENOMIC DNA]</scope>
    <source>
        <strain evidence="2">JCM 16902</strain>
    </source>
</reference>